<dbReference type="OrthoDB" id="1491375at2"/>
<dbReference type="Proteomes" id="UP000251800">
    <property type="component" value="Unassembled WGS sequence"/>
</dbReference>
<keyword evidence="3" id="KW-0813">Transport</keyword>
<evidence type="ECO:0000256" key="2">
    <source>
        <dbReference type="ARBA" id="ARBA00007986"/>
    </source>
</evidence>
<protein>
    <submittedName>
        <fullName evidence="13">Type II secretion system protein GspC</fullName>
    </submittedName>
</protein>
<evidence type="ECO:0000256" key="3">
    <source>
        <dbReference type="ARBA" id="ARBA00022448"/>
    </source>
</evidence>
<keyword evidence="6 11" id="KW-0812">Transmembrane</keyword>
<evidence type="ECO:0000256" key="5">
    <source>
        <dbReference type="ARBA" id="ARBA00022519"/>
    </source>
</evidence>
<comment type="caution">
    <text evidence="13">The sequence shown here is derived from an EMBL/GenBank/DDBJ whole genome shotgun (WGS) entry which is preliminary data.</text>
</comment>
<evidence type="ECO:0000313" key="13">
    <source>
        <dbReference type="EMBL" id="PWN55823.1"/>
    </source>
</evidence>
<reference evidence="13 14" key="1">
    <citation type="submission" date="2018-05" db="EMBL/GenBank/DDBJ databases">
        <title>Abyssibacter profundi OUC007T gen. nov., sp. nov, a marine bacterium isolated from seawater of the Mariana Trench.</title>
        <authorList>
            <person name="Zhou S."/>
        </authorList>
    </citation>
    <scope>NUCLEOTIDE SEQUENCE [LARGE SCALE GENOMIC DNA]</scope>
    <source>
        <strain evidence="13 14">OUC007</strain>
    </source>
</reference>
<evidence type="ECO:0000256" key="1">
    <source>
        <dbReference type="ARBA" id="ARBA00004533"/>
    </source>
</evidence>
<evidence type="ECO:0000256" key="4">
    <source>
        <dbReference type="ARBA" id="ARBA00022475"/>
    </source>
</evidence>
<dbReference type="EMBL" id="QEQK01000008">
    <property type="protein sequence ID" value="PWN55823.1"/>
    <property type="molecule type" value="Genomic_DNA"/>
</dbReference>
<dbReference type="GO" id="GO:0015627">
    <property type="term" value="C:type II protein secretion system complex"/>
    <property type="evidence" value="ECO:0007669"/>
    <property type="project" value="InterPro"/>
</dbReference>
<evidence type="ECO:0000256" key="7">
    <source>
        <dbReference type="ARBA" id="ARBA00022927"/>
    </source>
</evidence>
<feature type="compositionally biased region" description="Polar residues" evidence="10">
    <location>
        <begin position="188"/>
        <end position="200"/>
    </location>
</feature>
<feature type="transmembrane region" description="Helical" evidence="11">
    <location>
        <begin position="36"/>
        <end position="60"/>
    </location>
</feature>
<keyword evidence="7" id="KW-0653">Protein transport</keyword>
<evidence type="ECO:0000256" key="6">
    <source>
        <dbReference type="ARBA" id="ARBA00022692"/>
    </source>
</evidence>
<dbReference type="SUPFAM" id="SSF50156">
    <property type="entry name" value="PDZ domain-like"/>
    <property type="match status" value="1"/>
</dbReference>
<keyword evidence="5" id="KW-0997">Cell inner membrane</keyword>
<dbReference type="InterPro" id="IPR036034">
    <property type="entry name" value="PDZ_sf"/>
</dbReference>
<dbReference type="InterPro" id="IPR001639">
    <property type="entry name" value="T2SS_protein-GspC"/>
</dbReference>
<evidence type="ECO:0000256" key="10">
    <source>
        <dbReference type="SAM" id="MobiDB-lite"/>
    </source>
</evidence>
<evidence type="ECO:0000259" key="12">
    <source>
        <dbReference type="Pfam" id="PF11356"/>
    </source>
</evidence>
<dbReference type="AlphaFoldDB" id="A0A363UK78"/>
<dbReference type="Gene3D" id="2.30.42.10">
    <property type="match status" value="1"/>
</dbReference>
<keyword evidence="4" id="KW-1003">Cell membrane</keyword>
<dbReference type="NCBIfam" id="TIGR01713">
    <property type="entry name" value="typeII_sec_gspC"/>
    <property type="match status" value="1"/>
</dbReference>
<comment type="similarity">
    <text evidence="2">Belongs to the GSP C family.</text>
</comment>
<keyword evidence="8 11" id="KW-1133">Transmembrane helix</keyword>
<keyword evidence="14" id="KW-1185">Reference proteome</keyword>
<evidence type="ECO:0000256" key="11">
    <source>
        <dbReference type="SAM" id="Phobius"/>
    </source>
</evidence>
<dbReference type="GO" id="GO:0015628">
    <property type="term" value="P:protein secretion by the type II secretion system"/>
    <property type="evidence" value="ECO:0007669"/>
    <property type="project" value="InterPro"/>
</dbReference>
<name>A0A363UK78_9GAMM</name>
<proteinExistence type="inferred from homology"/>
<evidence type="ECO:0000313" key="14">
    <source>
        <dbReference type="Proteomes" id="UP000251800"/>
    </source>
</evidence>
<accession>A0A363UK78</accession>
<dbReference type="GO" id="GO:0005886">
    <property type="term" value="C:plasma membrane"/>
    <property type="evidence" value="ECO:0007669"/>
    <property type="project" value="UniProtKB-SubCell"/>
</dbReference>
<dbReference type="Gene3D" id="2.30.30.830">
    <property type="match status" value="1"/>
</dbReference>
<evidence type="ECO:0000256" key="8">
    <source>
        <dbReference type="ARBA" id="ARBA00022989"/>
    </source>
</evidence>
<evidence type="ECO:0000256" key="9">
    <source>
        <dbReference type="ARBA" id="ARBA00023136"/>
    </source>
</evidence>
<dbReference type="InterPro" id="IPR024961">
    <property type="entry name" value="T2SS_GspC_N"/>
</dbReference>
<sequence length="313" mass="33699">MSPAADGRYDGHLFSNPRESMDAALIKSLQRRARPAPGWIATLLAAACGLVVAKTIWLLVPQPAWQAPPVEPRPAATQRSDAGVNVQAIVNANLFGKAAPAVTEAPQQEVVDAPDTRLPLTLKGIFASELDGESRALIARGSDEEKPYAVGDTVTGGAELYEIYADRVILDRGGKLETLRLNKDEARQSTASRSGNSQTSRGEDVREVAPTQSLLNIREELLRDPSRASTYLRVQPAYNAGQLRGYRIYPGRNRTLFSEAGLRPGDLVTELNGVSLDNPTRALQLLGDLSSATSLNVTILRGGQPQQLSVNLN</sequence>
<comment type="subcellular location">
    <subcellularLocation>
        <location evidence="1">Cell inner membrane</location>
    </subcellularLocation>
</comment>
<feature type="domain" description="Type II secretion system protein GspC N-terminal" evidence="12">
    <location>
        <begin position="43"/>
        <end position="181"/>
    </location>
</feature>
<feature type="region of interest" description="Disordered" evidence="10">
    <location>
        <begin position="183"/>
        <end position="209"/>
    </location>
</feature>
<dbReference type="Pfam" id="PF11356">
    <property type="entry name" value="T2SSC"/>
    <property type="match status" value="1"/>
</dbReference>
<gene>
    <name evidence="13" type="primary">gspC</name>
    <name evidence="13" type="ORF">DEH80_10410</name>
</gene>
<organism evidence="13 14">
    <name type="scientific">Abyssibacter profundi</name>
    <dbReference type="NCBI Taxonomy" id="2182787"/>
    <lineage>
        <taxon>Bacteria</taxon>
        <taxon>Pseudomonadati</taxon>
        <taxon>Pseudomonadota</taxon>
        <taxon>Gammaproteobacteria</taxon>
        <taxon>Chromatiales</taxon>
        <taxon>Oceanococcaceae</taxon>
        <taxon>Abyssibacter</taxon>
    </lineage>
</organism>
<keyword evidence="9 11" id="KW-0472">Membrane</keyword>